<dbReference type="EMBL" id="AOMC01000096">
    <property type="protein sequence ID" value="EMA45629.1"/>
    <property type="molecule type" value="Genomic_DNA"/>
</dbReference>
<evidence type="ECO:0000256" key="3">
    <source>
        <dbReference type="SAM" id="MobiDB-lite"/>
    </source>
</evidence>
<evidence type="ECO:0000313" key="6">
    <source>
        <dbReference type="Proteomes" id="UP000011568"/>
    </source>
</evidence>
<feature type="region of interest" description="Disordered" evidence="3">
    <location>
        <begin position="1"/>
        <end position="27"/>
    </location>
</feature>
<accession>M0MLM1</accession>
<dbReference type="STRING" id="931277.C448_07327"/>
<evidence type="ECO:0000256" key="2">
    <source>
        <dbReference type="ARBA" id="ARBA00023002"/>
    </source>
</evidence>
<dbReference type="Gene3D" id="3.40.109.10">
    <property type="entry name" value="NADH Oxidase"/>
    <property type="match status" value="1"/>
</dbReference>
<dbReference type="eggNOG" id="arCOG00288">
    <property type="taxonomic scope" value="Archaea"/>
</dbReference>
<evidence type="ECO:0000256" key="1">
    <source>
        <dbReference type="ARBA" id="ARBA00007118"/>
    </source>
</evidence>
<proteinExistence type="inferred from homology"/>
<dbReference type="Pfam" id="PF00881">
    <property type="entry name" value="Nitroreductase"/>
    <property type="match status" value="1"/>
</dbReference>
<gene>
    <name evidence="5" type="ORF">C448_07327</name>
</gene>
<reference evidence="5 6" key="1">
    <citation type="journal article" date="2014" name="PLoS Genet.">
        <title>Phylogenetically driven sequencing of extremely halophilic archaea reveals strategies for static and dynamic osmo-response.</title>
        <authorList>
            <person name="Becker E.A."/>
            <person name="Seitzer P.M."/>
            <person name="Tritt A."/>
            <person name="Larsen D."/>
            <person name="Krusor M."/>
            <person name="Yao A.I."/>
            <person name="Wu D."/>
            <person name="Madern D."/>
            <person name="Eisen J.A."/>
            <person name="Darling A.E."/>
            <person name="Facciotti M.T."/>
        </authorList>
    </citation>
    <scope>NUCLEOTIDE SEQUENCE [LARGE SCALE GENOMIC DNA]</scope>
    <source>
        <strain evidence="5 6">DSM 1307</strain>
    </source>
</reference>
<dbReference type="GO" id="GO:0016491">
    <property type="term" value="F:oxidoreductase activity"/>
    <property type="evidence" value="ECO:0007669"/>
    <property type="project" value="UniProtKB-KW"/>
</dbReference>
<dbReference type="RefSeq" id="WP_004053301.1">
    <property type="nucleotide sequence ID" value="NZ_AOMC01000096.1"/>
</dbReference>
<keyword evidence="2" id="KW-0560">Oxidoreductase</keyword>
<name>M0MLM1_HALMO</name>
<dbReference type="PATRIC" id="fig|931277.6.peg.1429"/>
<organism evidence="5 6">
    <name type="scientific">Halococcus morrhuae DSM 1307</name>
    <dbReference type="NCBI Taxonomy" id="931277"/>
    <lineage>
        <taxon>Archaea</taxon>
        <taxon>Methanobacteriati</taxon>
        <taxon>Methanobacteriota</taxon>
        <taxon>Stenosarchaea group</taxon>
        <taxon>Halobacteria</taxon>
        <taxon>Halobacteriales</taxon>
        <taxon>Halococcaceae</taxon>
        <taxon>Halococcus</taxon>
    </lineage>
</organism>
<comment type="similarity">
    <text evidence="1">Belongs to the nitroreductase family.</text>
</comment>
<comment type="caution">
    <text evidence="5">The sequence shown here is derived from an EMBL/GenBank/DDBJ whole genome shotgun (WGS) entry which is preliminary data.</text>
</comment>
<dbReference type="OrthoDB" id="287850at2157"/>
<dbReference type="Proteomes" id="UP000011568">
    <property type="component" value="Unassembled WGS sequence"/>
</dbReference>
<dbReference type="InterPro" id="IPR029479">
    <property type="entry name" value="Nitroreductase"/>
</dbReference>
<protein>
    <submittedName>
        <fullName evidence="5">Nitroreductase</fullName>
    </submittedName>
</protein>
<dbReference type="CDD" id="cd02138">
    <property type="entry name" value="TdsD-like"/>
    <property type="match status" value="1"/>
</dbReference>
<feature type="domain" description="Nitroreductase" evidence="4">
    <location>
        <begin position="38"/>
        <end position="179"/>
    </location>
</feature>
<evidence type="ECO:0000259" key="4">
    <source>
        <dbReference type="Pfam" id="PF00881"/>
    </source>
</evidence>
<dbReference type="PANTHER" id="PTHR43673:SF10">
    <property type="entry name" value="NADH DEHYDROGENASE_NAD(P)H NITROREDUCTASE XCC3605-RELATED"/>
    <property type="match status" value="1"/>
</dbReference>
<dbReference type="InterPro" id="IPR000415">
    <property type="entry name" value="Nitroreductase-like"/>
</dbReference>
<keyword evidence="6" id="KW-1185">Reference proteome</keyword>
<evidence type="ECO:0000313" key="5">
    <source>
        <dbReference type="EMBL" id="EMA45629.1"/>
    </source>
</evidence>
<sequence length="210" mass="23285">MQRTSDPEIAGAGSTSDGLRAAVDDNRDPNYDVDPLLVNRWSPRTMTGEQLDEEELLALFEAARWAPSSYNNQHWRFVYATPDDDRWEAFTELLAEGNRQWASDAAALVVVLSKTTFDHNGEHAPTHSFDAGAAWENLALEGARRGLVVHGMQGFDYDGARELFSLTDEYAVEAMAAIGVHDESSAPDDEQPNQRKPLDEIVFAGEFTPN</sequence>
<dbReference type="AlphaFoldDB" id="M0MLM1"/>
<dbReference type="SUPFAM" id="SSF55469">
    <property type="entry name" value="FMN-dependent nitroreductase-like"/>
    <property type="match status" value="1"/>
</dbReference>
<dbReference type="PANTHER" id="PTHR43673">
    <property type="entry name" value="NAD(P)H NITROREDUCTASE YDGI-RELATED"/>
    <property type="match status" value="1"/>
</dbReference>